<dbReference type="EMBL" id="CAJJDN010000291">
    <property type="protein sequence ID" value="CAD8130448.1"/>
    <property type="molecule type" value="Genomic_DNA"/>
</dbReference>
<evidence type="ECO:0000313" key="4">
    <source>
        <dbReference type="Proteomes" id="UP000692954"/>
    </source>
</evidence>
<keyword evidence="4" id="KW-1185">Reference proteome</keyword>
<accession>A0A8S1RQI6</accession>
<name>A0A8S1RQI6_9CILI</name>
<sequence>MIFLTLIILIKSCPWIQLDHQDIHIYPTNGEYLEYPMRYFFFGKDFIYHYDPIIPIMEITNALNPISQIDGYEFTSISSNYTHFATLTTKNQLIIYEWKFFQMLEYGYIFNINTDLNCYNINLFAEYNILLDCYAYNHFYLVAFINSTFIVVYSIRANEPNSSKMQSIYNDEKLFIIYAQYYENYSILTLFSSQYENLTTYQNQFIEFSIPERENPYIYILLRKILLQFYITQNNTFGENYKFSIPKQLDNLQVYYDYQSPCDQIEVLSYDSQKGKFQVYTMSGCSSGLTENSNGFSYTSKKLEHVIQFFFNNQFGLFQSEDFLLLYSQGDDGVPIGSISFEEGTQIFFNPYNNYLFVFELEITVYQLAIPSLQINLTDQQQVLGNTYDITIFAQHLSENINGTCELYMSITILDKYDTNIYTQIQLSGDLNFPMYRTSEDQKNITFQGDFSGNLLAYNVNLDNELFGSFNQKTYQQLFEFQDQYFYLAQFLYTFYVGEGVYFIGIQNQSISIFNQLHYFGSQNPYMTINISIIAQSLCVTHNMIGQLIIGLSENDTIYLYELWVETNQTTFLFHKFEQQFSEFLITFNNVITLYTGKEIQIMTLNFADLIIINEKSIQQLFPTEPILIFTPIQIAVNLYSLSSCLFINNINNVIVIAIDINNQPLPVTIIYFTFIITQINIVNTQLVLTYNCNSGLEICFQVWSIKNIRQPFYLQNMMSVLYEEDIQILSDNCFFYVQFSNQNVLVYSPHLPQHESLYYQLNLSFQLICTYFVKTEESLLYFENKIYSLLPSQRFELQVNKSLNFERSYPTIIYNYTVTSLLNQNAIQYTPNQSLVYLSNFTIFQQINTKTINLSINDLNLQDRTFTIPMRVFLDRQASLCQFSNSDQHQNNQYFTNETCNITNLGYSTLKPSLNFTLVTGVNNQFFALQNNTNIQIVDSQYNFQQSYDYSNLRFSECLKSTSFNLTLSSICENNTGQYWLRISFDYFGNVSDINTFLIPGIFTNIFKISNIDNLNFILGTILNSQNQSLYLLNSLNNSMQQLSCDSNSSDFNISFCNCQDFSVALYNSGYDSNQQNIVIIVYIMNKIATYQYIYLESNSFQLKKQYSFFRQRKYSIFRHYYQNSYAIQILILQIIGKQIFILITNNVGLGELYVFFLKQNQNRLNLFDFITTIPGYGNLLPISNSIYSNGLLLQQFKQGNNYLIGVYQISNFYDNNLKDPLLLLGSQTSTSLEYAFIGNIEDQNATCIAFNNGSLLYFPIYTRILKCHYKKRRNNVQINISCQNQYSSGSYEITFIFPELEINKSRWIFSLITIIAIQLIGFCILVRYRMRNYGHINTEIEL</sequence>
<keyword evidence="1" id="KW-0472">Membrane</keyword>
<gene>
    <name evidence="3" type="ORF">PSON_ATCC_30995.1.T2910001</name>
</gene>
<keyword evidence="2" id="KW-0732">Signal</keyword>
<evidence type="ECO:0008006" key="5">
    <source>
        <dbReference type="Google" id="ProtNLM"/>
    </source>
</evidence>
<feature type="signal peptide" evidence="2">
    <location>
        <begin position="1"/>
        <end position="18"/>
    </location>
</feature>
<evidence type="ECO:0000256" key="1">
    <source>
        <dbReference type="SAM" id="Phobius"/>
    </source>
</evidence>
<organism evidence="3 4">
    <name type="scientific">Paramecium sonneborni</name>
    <dbReference type="NCBI Taxonomy" id="65129"/>
    <lineage>
        <taxon>Eukaryota</taxon>
        <taxon>Sar</taxon>
        <taxon>Alveolata</taxon>
        <taxon>Ciliophora</taxon>
        <taxon>Intramacronucleata</taxon>
        <taxon>Oligohymenophorea</taxon>
        <taxon>Peniculida</taxon>
        <taxon>Parameciidae</taxon>
        <taxon>Paramecium</taxon>
    </lineage>
</organism>
<evidence type="ECO:0000313" key="3">
    <source>
        <dbReference type="EMBL" id="CAD8130448.1"/>
    </source>
</evidence>
<evidence type="ECO:0000256" key="2">
    <source>
        <dbReference type="SAM" id="SignalP"/>
    </source>
</evidence>
<proteinExistence type="predicted"/>
<feature type="transmembrane region" description="Helical" evidence="1">
    <location>
        <begin position="1309"/>
        <end position="1328"/>
    </location>
</feature>
<protein>
    <recommendedName>
        <fullName evidence="5">Transmembrane protein</fullName>
    </recommendedName>
</protein>
<feature type="chain" id="PRO_5035827622" description="Transmembrane protein" evidence="2">
    <location>
        <begin position="19"/>
        <end position="1344"/>
    </location>
</feature>
<keyword evidence="1" id="KW-1133">Transmembrane helix</keyword>
<reference evidence="3" key="1">
    <citation type="submission" date="2021-01" db="EMBL/GenBank/DDBJ databases">
        <authorList>
            <consortium name="Genoscope - CEA"/>
            <person name="William W."/>
        </authorList>
    </citation>
    <scope>NUCLEOTIDE SEQUENCE</scope>
</reference>
<keyword evidence="1" id="KW-0812">Transmembrane</keyword>
<dbReference type="Proteomes" id="UP000692954">
    <property type="component" value="Unassembled WGS sequence"/>
</dbReference>
<comment type="caution">
    <text evidence="3">The sequence shown here is derived from an EMBL/GenBank/DDBJ whole genome shotgun (WGS) entry which is preliminary data.</text>
</comment>